<protein>
    <submittedName>
        <fullName evidence="8">DUF87 domain-containing protein</fullName>
    </submittedName>
</protein>
<dbReference type="PANTHER" id="PTHR42957">
    <property type="entry name" value="HELICASE MJ1565-RELATED"/>
    <property type="match status" value="1"/>
</dbReference>
<accession>A0A650CE21</accession>
<keyword evidence="9" id="KW-1185">Reference proteome</keyword>
<feature type="transmembrane region" description="Helical" evidence="5">
    <location>
        <begin position="81"/>
        <end position="102"/>
    </location>
</feature>
<feature type="domain" description="AAA+ ATPase" evidence="6">
    <location>
        <begin position="235"/>
        <end position="507"/>
    </location>
</feature>
<reference evidence="8 9" key="1">
    <citation type="submission" date="2019-10" db="EMBL/GenBank/DDBJ databases">
        <title>Genome Sequences from Six Type Strain Members of the Archaeal Family Sulfolobaceae: Acidianus ambivalens, Acidianus infernus, Metallosphaera prunae, Stygiolobus azoricus, Sulfolobus metallicus, and Sulfurisphaera ohwakuensis.</title>
        <authorList>
            <person name="Counts J.A."/>
            <person name="Kelly R.M."/>
        </authorList>
    </citation>
    <scope>NUCLEOTIDE SEQUENCE [LARGE SCALE GENOMIC DNA]</scope>
    <source>
        <strain evidence="8 9">TA-1</strain>
    </source>
</reference>
<dbReference type="GO" id="GO:0043139">
    <property type="term" value="F:5'-3' DNA helicase activity"/>
    <property type="evidence" value="ECO:0007669"/>
    <property type="project" value="UniProtKB-EC"/>
</dbReference>
<dbReference type="InterPro" id="IPR002789">
    <property type="entry name" value="HerA_central"/>
</dbReference>
<dbReference type="RefSeq" id="WP_156013652.1">
    <property type="nucleotide sequence ID" value="NZ_CP045484.1"/>
</dbReference>
<feature type="transmembrane region" description="Helical" evidence="5">
    <location>
        <begin position="28"/>
        <end position="47"/>
    </location>
</feature>
<dbReference type="SMART" id="SM00382">
    <property type="entry name" value="AAA"/>
    <property type="match status" value="1"/>
</dbReference>
<dbReference type="SUPFAM" id="SSF52540">
    <property type="entry name" value="P-loop containing nucleoside triphosphate hydrolases"/>
    <property type="match status" value="1"/>
</dbReference>
<dbReference type="AlphaFoldDB" id="A0A650CE21"/>
<evidence type="ECO:0000256" key="3">
    <source>
        <dbReference type="ARBA" id="ARBA00048954"/>
    </source>
</evidence>
<dbReference type="InterPro" id="IPR027417">
    <property type="entry name" value="P-loop_NTPase"/>
</dbReference>
<gene>
    <name evidence="8" type="ORF">D1869_01715</name>
    <name evidence="7" type="ORF">HNQ62_000765</name>
</gene>
<dbReference type="Proteomes" id="UP000427373">
    <property type="component" value="Chromosome"/>
</dbReference>
<dbReference type="KEGG" id="soh:D1869_01715"/>
<feature type="transmembrane region" description="Helical" evidence="5">
    <location>
        <begin position="162"/>
        <end position="181"/>
    </location>
</feature>
<keyword evidence="5" id="KW-0472">Membrane</keyword>
<evidence type="ECO:0000256" key="1">
    <source>
        <dbReference type="ARBA" id="ARBA00007816"/>
    </source>
</evidence>
<dbReference type="InterPro" id="IPR003593">
    <property type="entry name" value="AAA+_ATPase"/>
</dbReference>
<dbReference type="InterPro" id="IPR008571">
    <property type="entry name" value="HerA-like"/>
</dbReference>
<feature type="transmembrane region" description="Helical" evidence="5">
    <location>
        <begin position="5"/>
        <end position="22"/>
    </location>
</feature>
<evidence type="ECO:0000256" key="5">
    <source>
        <dbReference type="SAM" id="Phobius"/>
    </source>
</evidence>
<evidence type="ECO:0000313" key="8">
    <source>
        <dbReference type="EMBL" id="QGR16044.1"/>
    </source>
</evidence>
<dbReference type="Gene3D" id="1.10.8.730">
    <property type="match status" value="1"/>
</dbReference>
<reference evidence="7 10" key="2">
    <citation type="submission" date="2020-08" db="EMBL/GenBank/DDBJ databases">
        <title>Genomic Encyclopedia of Type Strains, Phase IV (KMG-IV): sequencing the most valuable type-strain genomes for metagenomic binning, comparative biology and taxonomic classification.</title>
        <authorList>
            <person name="Goeker M."/>
        </authorList>
    </citation>
    <scope>NUCLEOTIDE SEQUENCE [LARGE SCALE GENOMIC DNA]</scope>
    <source>
        <strain evidence="7 10">DSM 12421</strain>
    </source>
</reference>
<dbReference type="Proteomes" id="UP000582213">
    <property type="component" value="Unassembled WGS sequence"/>
</dbReference>
<feature type="transmembrane region" description="Helical" evidence="5">
    <location>
        <begin position="52"/>
        <end position="69"/>
    </location>
</feature>
<dbReference type="GO" id="GO:0043138">
    <property type="term" value="F:3'-5' DNA helicase activity"/>
    <property type="evidence" value="ECO:0007669"/>
    <property type="project" value="UniProtKB-EC"/>
</dbReference>
<evidence type="ECO:0000313" key="7">
    <source>
        <dbReference type="EMBL" id="MBB5253032.1"/>
    </source>
</evidence>
<keyword evidence="5" id="KW-0812">Transmembrane</keyword>
<dbReference type="GeneID" id="42799924"/>
<evidence type="ECO:0000259" key="6">
    <source>
        <dbReference type="SMART" id="SM00382"/>
    </source>
</evidence>
<sequence length="553" mass="63230">MRSYIIFLSVLILETIILYFINITQNSLYFISITALIIIINGIIAFILFNSVLLSIISLPSFFSIYSIINRLNFYETLLLITYYSEYYLVVTLVAFFIYSFVKRNFYDFLIDELKKVKFSFSPLKFIIGISLSVLLYWVLFFNPIFLIGSILDSLAISLYGFYYELPLITFNWITLPYLIFPKTYRPSNRGVLIGKIIGKIGKGSSLDNAFYTSNSTYKWIRTGGIYYLDFNSSKNYNVIIIGTSGVGKSTLAKKIVNSLNVSYLVFDLHGEYEVQGAKKIDASKVTINPLSLFGRNPKERALEISLMIKSLFNLGNLQTIELTNLIIEAYAEKGIDESDSSTWNLSPPTFRDILILLEKKKKLATTSQDIIKYQSIEPYIQFLTSSVFNNSNVNISEILENNLIIDFSKIPTNEIKYILIETLLKSIQNTMYISGISNLKKIIIIDEAPFILSKESGKQILERLFAEGRKFGFGFIIISQTSECIKELLANTSYFFIFNLVEPKELDYASKLFGGSDAQLYAIIYETLQKLPRGYCVTRDLLRGEIYLLNLT</sequence>
<dbReference type="EMBL" id="CP045484">
    <property type="protein sequence ID" value="QGR16044.1"/>
    <property type="molecule type" value="Genomic_DNA"/>
</dbReference>
<evidence type="ECO:0000313" key="9">
    <source>
        <dbReference type="Proteomes" id="UP000427373"/>
    </source>
</evidence>
<evidence type="ECO:0000256" key="4">
    <source>
        <dbReference type="ARBA" id="ARBA00048988"/>
    </source>
</evidence>
<dbReference type="Pfam" id="PF01935">
    <property type="entry name" value="DUF87"/>
    <property type="match status" value="1"/>
</dbReference>
<dbReference type="EMBL" id="JACHFY010000002">
    <property type="protein sequence ID" value="MBB5253032.1"/>
    <property type="molecule type" value="Genomic_DNA"/>
</dbReference>
<organism evidence="8 9">
    <name type="scientific">Sulfurisphaera ohwakuensis</name>
    <dbReference type="NCBI Taxonomy" id="69656"/>
    <lineage>
        <taxon>Archaea</taxon>
        <taxon>Thermoproteota</taxon>
        <taxon>Thermoprotei</taxon>
        <taxon>Sulfolobales</taxon>
        <taxon>Sulfolobaceae</taxon>
        <taxon>Sulfurisphaera</taxon>
    </lineage>
</organism>
<proteinExistence type="inferred from homology"/>
<dbReference type="Gene3D" id="3.40.50.300">
    <property type="entry name" value="P-loop containing nucleotide triphosphate hydrolases"/>
    <property type="match status" value="1"/>
</dbReference>
<keyword evidence="5" id="KW-1133">Transmembrane helix</keyword>
<dbReference type="OrthoDB" id="107033at2157"/>
<name>A0A650CE21_SULOH</name>
<dbReference type="PANTHER" id="PTHR42957:SF1">
    <property type="entry name" value="HELICASE MJ1565-RELATED"/>
    <property type="match status" value="1"/>
</dbReference>
<comment type="similarity">
    <text evidence="1">Belongs to the HerA family.</text>
</comment>
<comment type="catalytic activity">
    <reaction evidence="4">
        <text>ATP + H2O = ADP + phosphate + H(+)</text>
        <dbReference type="Rhea" id="RHEA:13065"/>
        <dbReference type="ChEBI" id="CHEBI:15377"/>
        <dbReference type="ChEBI" id="CHEBI:15378"/>
        <dbReference type="ChEBI" id="CHEBI:30616"/>
        <dbReference type="ChEBI" id="CHEBI:43474"/>
        <dbReference type="ChEBI" id="CHEBI:456216"/>
        <dbReference type="EC" id="5.6.2.4"/>
    </reaction>
</comment>
<evidence type="ECO:0000256" key="2">
    <source>
        <dbReference type="ARBA" id="ARBA00034617"/>
    </source>
</evidence>
<comment type="catalytic activity">
    <reaction evidence="2">
        <text>Couples ATP hydrolysis with the unwinding of duplex DNA by translocating in the 3'-5' direction.</text>
        <dbReference type="EC" id="5.6.2.4"/>
    </reaction>
</comment>
<feature type="transmembrane region" description="Helical" evidence="5">
    <location>
        <begin position="123"/>
        <end position="142"/>
    </location>
</feature>
<evidence type="ECO:0000313" key="10">
    <source>
        <dbReference type="Proteomes" id="UP000582213"/>
    </source>
</evidence>
<comment type="catalytic activity">
    <reaction evidence="3">
        <text>ATP + H2O = ADP + phosphate + H(+)</text>
        <dbReference type="Rhea" id="RHEA:13065"/>
        <dbReference type="ChEBI" id="CHEBI:15377"/>
        <dbReference type="ChEBI" id="CHEBI:15378"/>
        <dbReference type="ChEBI" id="CHEBI:30616"/>
        <dbReference type="ChEBI" id="CHEBI:43474"/>
        <dbReference type="ChEBI" id="CHEBI:456216"/>
        <dbReference type="EC" id="5.6.2.3"/>
    </reaction>
</comment>